<keyword evidence="5" id="KW-0690">Ribosome biogenesis</keyword>
<evidence type="ECO:0000313" key="11">
    <source>
        <dbReference type="Proteomes" id="UP001590950"/>
    </source>
</evidence>
<feature type="domain" description="Ribosome-assembly protein 3 C-terminal" evidence="9">
    <location>
        <begin position="56"/>
        <end position="101"/>
    </location>
</feature>
<feature type="region of interest" description="Disordered" evidence="8">
    <location>
        <begin position="1"/>
        <end position="58"/>
    </location>
</feature>
<evidence type="ECO:0000256" key="3">
    <source>
        <dbReference type="ARBA" id="ARBA00006256"/>
    </source>
</evidence>
<comment type="caution">
    <text evidence="10">The sequence shown here is derived from an EMBL/GenBank/DDBJ whole genome shotgun (WGS) entry which is preliminary data.</text>
</comment>
<reference evidence="10 11" key="1">
    <citation type="submission" date="2024-09" db="EMBL/GenBank/DDBJ databases">
        <title>Rethinking Asexuality: The Enigmatic Case of Functional Sexual Genes in Lepraria (Stereocaulaceae).</title>
        <authorList>
            <person name="Doellman M."/>
            <person name="Sun Y."/>
            <person name="Barcenas-Pena A."/>
            <person name="Lumbsch H.T."/>
            <person name="Grewe F."/>
        </authorList>
    </citation>
    <scope>NUCLEOTIDE SEQUENCE [LARGE SCALE GENOMIC DNA]</scope>
    <source>
        <strain evidence="10 11">Mercado 3170</strain>
    </source>
</reference>
<accession>A0ABR4ALF8</accession>
<keyword evidence="7" id="KW-0687">Ribonucleoprotein</keyword>
<dbReference type="Proteomes" id="UP001590950">
    <property type="component" value="Unassembled WGS sequence"/>
</dbReference>
<keyword evidence="11" id="KW-1185">Reference proteome</keyword>
<evidence type="ECO:0000256" key="7">
    <source>
        <dbReference type="ARBA" id="ARBA00023274"/>
    </source>
</evidence>
<feature type="compositionally biased region" description="Low complexity" evidence="8">
    <location>
        <begin position="18"/>
        <end position="32"/>
    </location>
</feature>
<comment type="subcellular location">
    <subcellularLocation>
        <location evidence="2">Nucleus</location>
        <location evidence="2">Nucleolus</location>
    </subcellularLocation>
</comment>
<evidence type="ECO:0000256" key="4">
    <source>
        <dbReference type="ARBA" id="ARBA00015339"/>
    </source>
</evidence>
<sequence>MAKSKKIKSTSPPPKSPSPMESLSSSTSPEASQKGGDMQSSERSSESKSPPPQESFESYYLRRVTAAFADDIDKVRAAPDFTSKSVPILIQALKQGAYSFTPEEQERIMTTANKQPKK</sequence>
<evidence type="ECO:0000256" key="8">
    <source>
        <dbReference type="SAM" id="MobiDB-lite"/>
    </source>
</evidence>
<dbReference type="PANTHER" id="PTHR28127:SF1">
    <property type="entry name" value="RIBOSOME ASSEMBLY PROTEIN 3"/>
    <property type="match status" value="1"/>
</dbReference>
<evidence type="ECO:0000256" key="6">
    <source>
        <dbReference type="ARBA" id="ARBA00023242"/>
    </source>
</evidence>
<dbReference type="InterPro" id="IPR051898">
    <property type="entry name" value="Ribosome_Assembly_3"/>
</dbReference>
<dbReference type="PANTHER" id="PTHR28127">
    <property type="entry name" value="RIBOSOME ASSEMBLY PROTEIN 3"/>
    <property type="match status" value="1"/>
</dbReference>
<organism evidence="10 11">
    <name type="scientific">Stereocaulon virgatum</name>
    <dbReference type="NCBI Taxonomy" id="373712"/>
    <lineage>
        <taxon>Eukaryota</taxon>
        <taxon>Fungi</taxon>
        <taxon>Dikarya</taxon>
        <taxon>Ascomycota</taxon>
        <taxon>Pezizomycotina</taxon>
        <taxon>Lecanoromycetes</taxon>
        <taxon>OSLEUM clade</taxon>
        <taxon>Lecanoromycetidae</taxon>
        <taxon>Lecanorales</taxon>
        <taxon>Lecanorineae</taxon>
        <taxon>Stereocaulaceae</taxon>
        <taxon>Stereocaulon</taxon>
    </lineage>
</organism>
<evidence type="ECO:0000313" key="10">
    <source>
        <dbReference type="EMBL" id="KAL2045646.1"/>
    </source>
</evidence>
<evidence type="ECO:0000256" key="2">
    <source>
        <dbReference type="ARBA" id="ARBA00004604"/>
    </source>
</evidence>
<evidence type="ECO:0000256" key="1">
    <source>
        <dbReference type="ARBA" id="ARBA00003035"/>
    </source>
</evidence>
<comment type="similarity">
    <text evidence="3">Belongs to the RSA3 family.</text>
</comment>
<proteinExistence type="inferred from homology"/>
<gene>
    <name evidence="10" type="ORF">N7G274_002074</name>
</gene>
<dbReference type="InterPro" id="IPR028217">
    <property type="entry name" value="Rsa3_C"/>
</dbReference>
<keyword evidence="6" id="KW-0539">Nucleus</keyword>
<comment type="function">
    <text evidence="1">Required for efficient biogenesis of the 60S ribosomal subunit.</text>
</comment>
<dbReference type="Pfam" id="PF14615">
    <property type="entry name" value="Rsa3"/>
    <property type="match status" value="1"/>
</dbReference>
<protein>
    <recommendedName>
        <fullName evidence="4">Ribosome assembly protein 3</fullName>
    </recommendedName>
</protein>
<evidence type="ECO:0000256" key="5">
    <source>
        <dbReference type="ARBA" id="ARBA00022517"/>
    </source>
</evidence>
<name>A0ABR4ALF8_9LECA</name>
<dbReference type="EMBL" id="JBEFKJ010000006">
    <property type="protein sequence ID" value="KAL2045646.1"/>
    <property type="molecule type" value="Genomic_DNA"/>
</dbReference>
<evidence type="ECO:0000259" key="9">
    <source>
        <dbReference type="Pfam" id="PF14615"/>
    </source>
</evidence>